<keyword evidence="5" id="KW-0479">Metal-binding</keyword>
<dbReference type="AlphaFoldDB" id="A0AA49JJ12"/>
<dbReference type="EMBL" id="CP120682">
    <property type="protein sequence ID" value="WKN37902.1"/>
    <property type="molecule type" value="Genomic_DNA"/>
</dbReference>
<dbReference type="GO" id="GO:0046872">
    <property type="term" value="F:metal ion binding"/>
    <property type="evidence" value="ECO:0007669"/>
    <property type="project" value="UniProtKB-KW"/>
</dbReference>
<name>A0AA49JJ12_9BACT</name>
<gene>
    <name evidence="11" type="ORF">K4G66_04165</name>
</gene>
<evidence type="ECO:0000256" key="6">
    <source>
        <dbReference type="ARBA" id="ARBA00022741"/>
    </source>
</evidence>
<dbReference type="Pfam" id="PF01909">
    <property type="entry name" value="NTP_transf_2"/>
    <property type="match status" value="1"/>
</dbReference>
<proteinExistence type="inferred from homology"/>
<dbReference type="SUPFAM" id="SSF81301">
    <property type="entry name" value="Nucleotidyltransferase"/>
    <property type="match status" value="1"/>
</dbReference>
<evidence type="ECO:0000313" key="11">
    <source>
        <dbReference type="EMBL" id="WKN37902.1"/>
    </source>
</evidence>
<evidence type="ECO:0000256" key="2">
    <source>
        <dbReference type="ARBA" id="ARBA00022649"/>
    </source>
</evidence>
<evidence type="ECO:0000256" key="4">
    <source>
        <dbReference type="ARBA" id="ARBA00022695"/>
    </source>
</evidence>
<dbReference type="PANTHER" id="PTHR33571:SF14">
    <property type="entry name" value="PROTEIN ADENYLYLTRANSFERASE MJ0435-RELATED"/>
    <property type="match status" value="1"/>
</dbReference>
<evidence type="ECO:0000256" key="9">
    <source>
        <dbReference type="ARBA" id="ARBA00038276"/>
    </source>
</evidence>
<keyword evidence="7" id="KW-0067">ATP-binding</keyword>
<dbReference type="Gene3D" id="3.30.460.10">
    <property type="entry name" value="Beta Polymerase, domain 2"/>
    <property type="match status" value="1"/>
</dbReference>
<keyword evidence="8" id="KW-0460">Magnesium</keyword>
<evidence type="ECO:0000256" key="1">
    <source>
        <dbReference type="ARBA" id="ARBA00001946"/>
    </source>
</evidence>
<accession>A0AA49JJ12</accession>
<dbReference type="GO" id="GO:0016779">
    <property type="term" value="F:nucleotidyltransferase activity"/>
    <property type="evidence" value="ECO:0007669"/>
    <property type="project" value="UniProtKB-KW"/>
</dbReference>
<evidence type="ECO:0000256" key="7">
    <source>
        <dbReference type="ARBA" id="ARBA00022840"/>
    </source>
</evidence>
<keyword evidence="4" id="KW-0548">Nucleotidyltransferase</keyword>
<keyword evidence="6" id="KW-0547">Nucleotide-binding</keyword>
<dbReference type="GO" id="GO:0005524">
    <property type="term" value="F:ATP binding"/>
    <property type="evidence" value="ECO:0007669"/>
    <property type="project" value="UniProtKB-KW"/>
</dbReference>
<comment type="cofactor">
    <cofactor evidence="1">
        <name>Mg(2+)</name>
        <dbReference type="ChEBI" id="CHEBI:18420"/>
    </cofactor>
</comment>
<protein>
    <submittedName>
        <fullName evidence="11">Nucleotidyltransferase family protein</fullName>
    </submittedName>
</protein>
<reference evidence="11" key="1">
    <citation type="journal article" date="2023" name="Comput. Struct. Biotechnol. J.">
        <title>Discovery of a novel marine Bacteroidetes with a rich repertoire of carbohydrate-active enzymes.</title>
        <authorList>
            <person name="Chen B."/>
            <person name="Liu G."/>
            <person name="Chen Q."/>
            <person name="Wang H."/>
            <person name="Liu L."/>
            <person name="Tang K."/>
        </authorList>
    </citation>
    <scope>NUCLEOTIDE SEQUENCE</scope>
    <source>
        <strain evidence="11">TK19036</strain>
    </source>
</reference>
<evidence type="ECO:0000259" key="10">
    <source>
        <dbReference type="Pfam" id="PF01909"/>
    </source>
</evidence>
<keyword evidence="3" id="KW-0808">Transferase</keyword>
<evidence type="ECO:0000256" key="8">
    <source>
        <dbReference type="ARBA" id="ARBA00022842"/>
    </source>
</evidence>
<dbReference type="CDD" id="cd05403">
    <property type="entry name" value="NT_KNTase_like"/>
    <property type="match status" value="1"/>
</dbReference>
<dbReference type="PANTHER" id="PTHR33571">
    <property type="entry name" value="SSL8005 PROTEIN"/>
    <property type="match status" value="1"/>
</dbReference>
<dbReference type="InterPro" id="IPR043519">
    <property type="entry name" value="NT_sf"/>
</dbReference>
<keyword evidence="2" id="KW-1277">Toxin-antitoxin system</keyword>
<evidence type="ECO:0000256" key="5">
    <source>
        <dbReference type="ARBA" id="ARBA00022723"/>
    </source>
</evidence>
<dbReference type="InterPro" id="IPR052038">
    <property type="entry name" value="Type-VII_TA_antitoxin"/>
</dbReference>
<comment type="similarity">
    <text evidence="9">Belongs to the MntA antitoxin family.</text>
</comment>
<feature type="domain" description="Polymerase nucleotidyl transferase" evidence="10">
    <location>
        <begin position="15"/>
        <end position="97"/>
    </location>
</feature>
<organism evidence="11">
    <name type="scientific">Roseihalotalea indica</name>
    <dbReference type="NCBI Taxonomy" id="2867963"/>
    <lineage>
        <taxon>Bacteria</taxon>
        <taxon>Pseudomonadati</taxon>
        <taxon>Bacteroidota</taxon>
        <taxon>Cytophagia</taxon>
        <taxon>Cytophagales</taxon>
        <taxon>Catalimonadaceae</taxon>
        <taxon>Roseihalotalea</taxon>
    </lineage>
</organism>
<sequence length="98" mass="11286">MKTKETILNTIKLHRKQIEGFGVKNVGLYGSYVRDEQSVSSDIDLLIDFDPDYEKFDNYMALCDYLENLFQGERVEIVTRSGLSPYIGPKILKEVVYA</sequence>
<dbReference type="InterPro" id="IPR002934">
    <property type="entry name" value="Polymerase_NTP_transf_dom"/>
</dbReference>
<reference evidence="11" key="2">
    <citation type="journal article" date="2024" name="Antonie Van Leeuwenhoek">
        <title>Roseihalotalea indica gen. nov., sp. nov., a halophilic Bacteroidetes from mesopelagic Southwest Indian Ocean with higher carbohydrate metabolic potential.</title>
        <authorList>
            <person name="Chen B."/>
            <person name="Zhang M."/>
            <person name="Lin D."/>
            <person name="Ye J."/>
            <person name="Tang K."/>
        </authorList>
    </citation>
    <scope>NUCLEOTIDE SEQUENCE</scope>
    <source>
        <strain evidence="11">TK19036</strain>
    </source>
</reference>
<evidence type="ECO:0000256" key="3">
    <source>
        <dbReference type="ARBA" id="ARBA00022679"/>
    </source>
</evidence>